<dbReference type="EMBL" id="CM046393">
    <property type="protein sequence ID" value="KAI8550028.1"/>
    <property type="molecule type" value="Genomic_DNA"/>
</dbReference>
<name>A0ACC0NBY4_RHOML</name>
<sequence length="113" mass="12413">MLRNVLAAVIPNAANLRHICLQTGHKHYVGPFEAIDIVFKESAKRDGLTWSVHRPGAIFGFSPLSMMTIVGTLCVYAAICKYENKPLKFPGSKEGWNSLNVASDADLIAKQQI</sequence>
<organism evidence="1 2">
    <name type="scientific">Rhododendron molle</name>
    <name type="common">Chinese azalea</name>
    <name type="synonym">Azalea mollis</name>
    <dbReference type="NCBI Taxonomy" id="49168"/>
    <lineage>
        <taxon>Eukaryota</taxon>
        <taxon>Viridiplantae</taxon>
        <taxon>Streptophyta</taxon>
        <taxon>Embryophyta</taxon>
        <taxon>Tracheophyta</taxon>
        <taxon>Spermatophyta</taxon>
        <taxon>Magnoliopsida</taxon>
        <taxon>eudicotyledons</taxon>
        <taxon>Gunneridae</taxon>
        <taxon>Pentapetalae</taxon>
        <taxon>asterids</taxon>
        <taxon>Ericales</taxon>
        <taxon>Ericaceae</taxon>
        <taxon>Ericoideae</taxon>
        <taxon>Rhodoreae</taxon>
        <taxon>Rhododendron</taxon>
    </lineage>
</organism>
<protein>
    <submittedName>
        <fullName evidence="1">Uncharacterized protein</fullName>
    </submittedName>
</protein>
<reference evidence="1" key="1">
    <citation type="submission" date="2022-02" db="EMBL/GenBank/DDBJ databases">
        <title>Plant Genome Project.</title>
        <authorList>
            <person name="Zhang R.-G."/>
        </authorList>
    </citation>
    <scope>NUCLEOTIDE SEQUENCE</scope>
    <source>
        <strain evidence="1">AT1</strain>
    </source>
</reference>
<dbReference type="Proteomes" id="UP001062846">
    <property type="component" value="Chromosome 6"/>
</dbReference>
<evidence type="ECO:0000313" key="2">
    <source>
        <dbReference type="Proteomes" id="UP001062846"/>
    </source>
</evidence>
<comment type="caution">
    <text evidence="1">The sequence shown here is derived from an EMBL/GenBank/DDBJ whole genome shotgun (WGS) entry which is preliminary data.</text>
</comment>
<accession>A0ACC0NBY4</accession>
<keyword evidence="2" id="KW-1185">Reference proteome</keyword>
<gene>
    <name evidence="1" type="ORF">RHMOL_Rhmol06G0072400</name>
</gene>
<proteinExistence type="predicted"/>
<evidence type="ECO:0000313" key="1">
    <source>
        <dbReference type="EMBL" id="KAI8550028.1"/>
    </source>
</evidence>